<organism evidence="2">
    <name type="scientific">marine sediment metagenome</name>
    <dbReference type="NCBI Taxonomy" id="412755"/>
    <lineage>
        <taxon>unclassified sequences</taxon>
        <taxon>metagenomes</taxon>
        <taxon>ecological metagenomes</taxon>
    </lineage>
</organism>
<evidence type="ECO:0000259" key="1">
    <source>
        <dbReference type="Pfam" id="PF01398"/>
    </source>
</evidence>
<dbReference type="Pfam" id="PF01398">
    <property type="entry name" value="JAB"/>
    <property type="match status" value="1"/>
</dbReference>
<evidence type="ECO:0000313" key="2">
    <source>
        <dbReference type="EMBL" id="GAG79189.1"/>
    </source>
</evidence>
<protein>
    <recommendedName>
        <fullName evidence="1">JAB1/MPN/MOV34 metalloenzyme domain-containing protein</fullName>
    </recommendedName>
</protein>
<dbReference type="EMBL" id="BART01018882">
    <property type="protein sequence ID" value="GAG79189.1"/>
    <property type="molecule type" value="Genomic_DNA"/>
</dbReference>
<accession>X1ABG1</accession>
<dbReference type="Gene3D" id="3.40.140.10">
    <property type="entry name" value="Cytidine Deaminase, domain 2"/>
    <property type="match status" value="1"/>
</dbReference>
<reference evidence="2" key="1">
    <citation type="journal article" date="2014" name="Front. Microbiol.">
        <title>High frequency of phylogenetically diverse reductive dehalogenase-homologous genes in deep subseafloor sedimentary metagenomes.</title>
        <authorList>
            <person name="Kawai M."/>
            <person name="Futagami T."/>
            <person name="Toyoda A."/>
            <person name="Takaki Y."/>
            <person name="Nishi S."/>
            <person name="Hori S."/>
            <person name="Arai W."/>
            <person name="Tsubouchi T."/>
            <person name="Morono Y."/>
            <person name="Uchiyama I."/>
            <person name="Ito T."/>
            <person name="Fujiyama A."/>
            <person name="Inagaki F."/>
            <person name="Takami H."/>
        </authorList>
    </citation>
    <scope>NUCLEOTIDE SEQUENCE</scope>
    <source>
        <strain evidence="2">Expedition CK06-06</strain>
    </source>
</reference>
<dbReference type="SUPFAM" id="SSF102712">
    <property type="entry name" value="JAB1/MPN domain"/>
    <property type="match status" value="1"/>
</dbReference>
<dbReference type="InterPro" id="IPR000555">
    <property type="entry name" value="JAMM/MPN+_dom"/>
</dbReference>
<proteinExistence type="predicted"/>
<name>X1ABG1_9ZZZZ</name>
<feature type="domain" description="JAB1/MPN/MOV34 metalloenzyme" evidence="1">
    <location>
        <begin position="21"/>
        <end position="69"/>
    </location>
</feature>
<comment type="caution">
    <text evidence="2">The sequence shown here is derived from an EMBL/GenBank/DDBJ whole genome shotgun (WGS) entry which is preliminary data.</text>
</comment>
<feature type="non-terminal residue" evidence="2">
    <location>
        <position position="295"/>
    </location>
</feature>
<dbReference type="GO" id="GO:0008237">
    <property type="term" value="F:metallopeptidase activity"/>
    <property type="evidence" value="ECO:0007669"/>
    <property type="project" value="InterPro"/>
</dbReference>
<gene>
    <name evidence="2" type="ORF">S01H4_35497</name>
</gene>
<feature type="non-terminal residue" evidence="2">
    <location>
        <position position="1"/>
    </location>
</feature>
<sequence length="295" mass="35470">VMVGDRAYVEYKSKHYVDTAQFNTAIFERAIQDDKEDFFVGWWHTHPGIGFIFSPRDIETQLFYQGVNPFAIALVFDHCQKESKSYYLGIAGIRLKNPDRGMFATYSNSIELKYEHPKEKMIKNVDKVVKEINKNMKDVLSEIKYIDEILRKKYLAQLQRNFGLIMVLKRDIKITDDEIEAENEDYYLYEWDPDIDKKIYRIPKFREKIEKELKKCEENLSELNVEKNDPEIKKKKAKYKKKLNDMLAKPNEWYTKIMNDFTKRIDKISPLFDYLDTDERKIIEHFEERIRNIVR</sequence>
<dbReference type="AlphaFoldDB" id="X1ABG1"/>